<dbReference type="CDD" id="cd17324">
    <property type="entry name" value="MFS_NepI_like"/>
    <property type="match status" value="1"/>
</dbReference>
<dbReference type="GO" id="GO:0022857">
    <property type="term" value="F:transmembrane transporter activity"/>
    <property type="evidence" value="ECO:0007669"/>
    <property type="project" value="InterPro"/>
</dbReference>
<evidence type="ECO:0000256" key="6">
    <source>
        <dbReference type="SAM" id="Phobius"/>
    </source>
</evidence>
<feature type="transmembrane region" description="Helical" evidence="6">
    <location>
        <begin position="46"/>
        <end position="66"/>
    </location>
</feature>
<reference evidence="8" key="1">
    <citation type="submission" date="2017-12" db="EMBL/GenBank/DDBJ databases">
        <title>FDA dAtabase for Regulatory Grade micrObial Sequences (FDA-ARGOS): Supporting development and validation of Infectious Disease Dx tests.</title>
        <authorList>
            <person name="Hoffmann M."/>
            <person name="Allard M."/>
            <person name="Evans P."/>
            <person name="Brown E."/>
            <person name="Tallon L.J."/>
            <person name="Sadzewicz L."/>
            <person name="Sengamalay N."/>
            <person name="Ott S."/>
            <person name="Godinez A."/>
            <person name="Nagaraj S."/>
            <person name="Vavikolanu K."/>
            <person name="Aluvathingal J."/>
            <person name="Nadendla S."/>
            <person name="Hobson J."/>
            <person name="Sichtig H."/>
        </authorList>
    </citation>
    <scope>NUCLEOTIDE SEQUENCE [LARGE SCALE GENOMIC DNA]</scope>
    <source>
        <strain evidence="8">FDAARGOS_113</strain>
    </source>
</reference>
<dbReference type="PANTHER" id="PTHR43124:SF8">
    <property type="entry name" value="INNER MEMBRANE TRANSPORT PROTEIN YDHP"/>
    <property type="match status" value="1"/>
</dbReference>
<gene>
    <name evidence="8" type="ORF">AL544_003335</name>
</gene>
<dbReference type="InterPro" id="IPR050189">
    <property type="entry name" value="MFS_Efflux_Transporters"/>
</dbReference>
<evidence type="ECO:0000256" key="1">
    <source>
        <dbReference type="ARBA" id="ARBA00004651"/>
    </source>
</evidence>
<feature type="transmembrane region" description="Helical" evidence="6">
    <location>
        <begin position="163"/>
        <end position="184"/>
    </location>
</feature>
<keyword evidence="9" id="KW-1185">Reference proteome</keyword>
<evidence type="ECO:0000256" key="4">
    <source>
        <dbReference type="ARBA" id="ARBA00022989"/>
    </source>
</evidence>
<evidence type="ECO:0000259" key="7">
    <source>
        <dbReference type="PROSITE" id="PS50850"/>
    </source>
</evidence>
<dbReference type="Proteomes" id="UP000053748">
    <property type="component" value="Unassembled WGS sequence"/>
</dbReference>
<dbReference type="Pfam" id="PF07690">
    <property type="entry name" value="MFS_1"/>
    <property type="match status" value="1"/>
</dbReference>
<evidence type="ECO:0000256" key="2">
    <source>
        <dbReference type="ARBA" id="ARBA00022475"/>
    </source>
</evidence>
<feature type="transmembrane region" description="Helical" evidence="6">
    <location>
        <begin position="7"/>
        <end position="26"/>
    </location>
</feature>
<dbReference type="PROSITE" id="PS50850">
    <property type="entry name" value="MFS"/>
    <property type="match status" value="1"/>
</dbReference>
<dbReference type="GO" id="GO:0005886">
    <property type="term" value="C:plasma membrane"/>
    <property type="evidence" value="ECO:0007669"/>
    <property type="project" value="UniProtKB-SubCell"/>
</dbReference>
<accession>A0A2J9VJL9</accession>
<protein>
    <submittedName>
        <fullName evidence="8">MFS transporter</fullName>
    </submittedName>
</protein>
<dbReference type="InterPro" id="IPR036259">
    <property type="entry name" value="MFS_trans_sf"/>
</dbReference>
<keyword evidence="5 6" id="KW-0472">Membrane</keyword>
<feature type="transmembrane region" description="Helical" evidence="6">
    <location>
        <begin position="132"/>
        <end position="151"/>
    </location>
</feature>
<keyword evidence="2" id="KW-1003">Cell membrane</keyword>
<dbReference type="InterPro" id="IPR020846">
    <property type="entry name" value="MFS_dom"/>
</dbReference>
<feature type="domain" description="Major facilitator superfamily (MFS) profile" evidence="7">
    <location>
        <begin position="8"/>
        <end position="383"/>
    </location>
</feature>
<feature type="transmembrane region" description="Helical" evidence="6">
    <location>
        <begin position="270"/>
        <end position="288"/>
    </location>
</feature>
<feature type="transmembrane region" description="Helical" evidence="6">
    <location>
        <begin position="357"/>
        <end position="377"/>
    </location>
</feature>
<sequence>MRSRLPGSIYLLSVGIFLMVCCELQVLGMTQQLTRDLDISVAKVGYLVSAFAAAMAIGGPILTLLFNKLPPKTFVIRLYGVFVFGEIMGALTHQYWVLMLSRLITGAVAGAFFGVAISMCQQLTDKTRQLDAVALVLSGIMLGTIIGLPMAKIISESFAWPMSFYILALLALIFAILSALKLPNIQPEQPRAMQQEIAALKNAKLWWLYATSFFVISAAYAPFSYIVPMLSDYSSMSQHSITLLLLVYGIAMLVGNQIVAKLATNHAKGVIITGLSLVSAALGVFYLLGHNPYIASAATLAIGFCGVSLNPALVARIMQLPQGQRTFTHTVHSSLITMGIMFGSFIAALGLDLGFSVVSPLLVGLGFAFVAMLIVLCTPPLQVDNVNIDAPSEIDICPNNQCSFGDTGESYTSV</sequence>
<proteinExistence type="predicted"/>
<evidence type="ECO:0000256" key="3">
    <source>
        <dbReference type="ARBA" id="ARBA00022692"/>
    </source>
</evidence>
<feature type="transmembrane region" description="Helical" evidence="6">
    <location>
        <begin position="330"/>
        <end position="351"/>
    </location>
</feature>
<dbReference type="PANTHER" id="PTHR43124">
    <property type="entry name" value="PURINE EFFLUX PUMP PBUE"/>
    <property type="match status" value="1"/>
</dbReference>
<organism evidence="8 9">
    <name type="scientific">Vibrio mimicus</name>
    <dbReference type="NCBI Taxonomy" id="674"/>
    <lineage>
        <taxon>Bacteria</taxon>
        <taxon>Pseudomonadati</taxon>
        <taxon>Pseudomonadota</taxon>
        <taxon>Gammaproteobacteria</taxon>
        <taxon>Vibrionales</taxon>
        <taxon>Vibrionaceae</taxon>
        <taxon>Vibrio</taxon>
    </lineage>
</organism>
<feature type="transmembrane region" description="Helical" evidence="6">
    <location>
        <begin position="294"/>
        <end position="318"/>
    </location>
</feature>
<dbReference type="OrthoDB" id="9788453at2"/>
<comment type="subcellular location">
    <subcellularLocation>
        <location evidence="1">Cell membrane</location>
        <topology evidence="1">Multi-pass membrane protein</topology>
    </subcellularLocation>
</comment>
<feature type="transmembrane region" description="Helical" evidence="6">
    <location>
        <begin position="239"/>
        <end position="258"/>
    </location>
</feature>
<feature type="transmembrane region" description="Helical" evidence="6">
    <location>
        <begin position="78"/>
        <end position="97"/>
    </location>
</feature>
<feature type="transmembrane region" description="Helical" evidence="6">
    <location>
        <begin position="103"/>
        <end position="120"/>
    </location>
</feature>
<name>A0A2J9VJL9_VIBMI</name>
<dbReference type="SUPFAM" id="SSF103473">
    <property type="entry name" value="MFS general substrate transporter"/>
    <property type="match status" value="1"/>
</dbReference>
<dbReference type="InterPro" id="IPR011701">
    <property type="entry name" value="MFS"/>
</dbReference>
<dbReference type="AlphaFoldDB" id="A0A2J9VJL9"/>
<keyword evidence="3 6" id="KW-0812">Transmembrane</keyword>
<evidence type="ECO:0000313" key="8">
    <source>
        <dbReference type="EMBL" id="PNM63968.1"/>
    </source>
</evidence>
<evidence type="ECO:0000256" key="5">
    <source>
        <dbReference type="ARBA" id="ARBA00023136"/>
    </source>
</evidence>
<dbReference type="EMBL" id="LOSJ02000001">
    <property type="protein sequence ID" value="PNM63968.1"/>
    <property type="molecule type" value="Genomic_DNA"/>
</dbReference>
<feature type="transmembrane region" description="Helical" evidence="6">
    <location>
        <begin position="205"/>
        <end position="227"/>
    </location>
</feature>
<dbReference type="Gene3D" id="1.20.1250.20">
    <property type="entry name" value="MFS general substrate transporter like domains"/>
    <property type="match status" value="1"/>
</dbReference>
<keyword evidence="4 6" id="KW-1133">Transmembrane helix</keyword>
<evidence type="ECO:0000313" key="9">
    <source>
        <dbReference type="Proteomes" id="UP000053748"/>
    </source>
</evidence>
<comment type="caution">
    <text evidence="8">The sequence shown here is derived from an EMBL/GenBank/DDBJ whole genome shotgun (WGS) entry which is preliminary data.</text>
</comment>